<protein>
    <submittedName>
        <fullName evidence="1">Uncharacterized protein</fullName>
    </submittedName>
</protein>
<keyword evidence="2" id="KW-1185">Reference proteome</keyword>
<evidence type="ECO:0000313" key="2">
    <source>
        <dbReference type="Proteomes" id="UP001157502"/>
    </source>
</evidence>
<feature type="non-terminal residue" evidence="1">
    <location>
        <position position="456"/>
    </location>
</feature>
<name>A0ACC2FQ01_DALPE</name>
<evidence type="ECO:0000313" key="1">
    <source>
        <dbReference type="EMBL" id="KAJ7993362.1"/>
    </source>
</evidence>
<accession>A0ACC2FQ01</accession>
<reference evidence="1" key="1">
    <citation type="submission" date="2021-05" db="EMBL/GenBank/DDBJ databases">
        <authorList>
            <person name="Pan Q."/>
            <person name="Jouanno E."/>
            <person name="Zahm M."/>
            <person name="Klopp C."/>
            <person name="Cabau C."/>
            <person name="Louis A."/>
            <person name="Berthelot C."/>
            <person name="Parey E."/>
            <person name="Roest Crollius H."/>
            <person name="Montfort J."/>
            <person name="Robinson-Rechavi M."/>
            <person name="Bouchez O."/>
            <person name="Lampietro C."/>
            <person name="Lopez Roques C."/>
            <person name="Donnadieu C."/>
            <person name="Postlethwait J."/>
            <person name="Bobe J."/>
            <person name="Dillon D."/>
            <person name="Chandos A."/>
            <person name="von Hippel F."/>
            <person name="Guiguen Y."/>
        </authorList>
    </citation>
    <scope>NUCLEOTIDE SEQUENCE</scope>
    <source>
        <strain evidence="1">YG-Jan2019</strain>
    </source>
</reference>
<sequence length="456" mass="50875">MIRFFMCFLFLLCFGSMLMVTKVEESCFHDFIDILKPPMVLKQWASTPPLPGRPLASLGHAACWVELSESKSKNIRVSVDRLQTRYDQEPSPTLEPPSPPGLVQEPLGYRFLTMLKAIKVEIPYLQVILDTLMPPMVPKQWASTPPLPGRPLASLGHAACWVELSESKSKNIRGSVDRLQTKYDQEPSPTLEPPSPPGLVQEPLGYRFLTMLKAIKVEIPYLQVILDTLMPPMVPKQWASTPPLPGRPLASLGHAACWVELSENKSKNIRVSVDRLQTRYDQEPSPTLEPPSPPGLVQEPLGYRFLTMLKAIKVEIPYLQVILDTLMPPMVPKQWASTPPLPGRPLASLGHAACWVELSESKSKNIRVSVDRLQTRYGQEPSQTLEPPSPPGLVLEPLGFRFLTMLKAIKVEIPYLQVILDTLMPPMVPRKWASTPPLPGRPLASLGHAACWVELS</sequence>
<gene>
    <name evidence="1" type="ORF">DPEC_G00271630</name>
</gene>
<comment type="caution">
    <text evidence="1">The sequence shown here is derived from an EMBL/GenBank/DDBJ whole genome shotgun (WGS) entry which is preliminary data.</text>
</comment>
<organism evidence="1 2">
    <name type="scientific">Dallia pectoralis</name>
    <name type="common">Alaska blackfish</name>
    <dbReference type="NCBI Taxonomy" id="75939"/>
    <lineage>
        <taxon>Eukaryota</taxon>
        <taxon>Metazoa</taxon>
        <taxon>Chordata</taxon>
        <taxon>Craniata</taxon>
        <taxon>Vertebrata</taxon>
        <taxon>Euteleostomi</taxon>
        <taxon>Actinopterygii</taxon>
        <taxon>Neopterygii</taxon>
        <taxon>Teleostei</taxon>
        <taxon>Protacanthopterygii</taxon>
        <taxon>Esociformes</taxon>
        <taxon>Umbridae</taxon>
        <taxon>Dallia</taxon>
    </lineage>
</organism>
<dbReference type="Proteomes" id="UP001157502">
    <property type="component" value="Chromosome 24"/>
</dbReference>
<dbReference type="EMBL" id="CM055751">
    <property type="protein sequence ID" value="KAJ7993362.1"/>
    <property type="molecule type" value="Genomic_DNA"/>
</dbReference>
<proteinExistence type="predicted"/>